<name>A0A3S9SZQ6_9FIRM</name>
<dbReference type="KEGG" id="aft:BBF96_10620"/>
<dbReference type="InterPro" id="IPR013429">
    <property type="entry name" value="Regulatory_FmdB_Zinc_ribbon"/>
</dbReference>
<sequence length="63" mass="7246">MPIYDFICTDCQHQFSVRISYAEKKNLVCPECKSTNLKEDYSGYGTSLSFKSTKTSNVHRPFT</sequence>
<reference evidence="2 3" key="1">
    <citation type="submission" date="2016-07" db="EMBL/GenBank/DDBJ databases">
        <title>Genome and transcriptome analysis of iron-reducing fermentative bacteria Anoxybacter fermentans.</title>
        <authorList>
            <person name="Zeng X."/>
            <person name="Shao Z."/>
        </authorList>
    </citation>
    <scope>NUCLEOTIDE SEQUENCE [LARGE SCALE GENOMIC DNA]</scope>
    <source>
        <strain evidence="2 3">DY22613</strain>
    </source>
</reference>
<dbReference type="Proteomes" id="UP000267250">
    <property type="component" value="Chromosome"/>
</dbReference>
<protein>
    <recommendedName>
        <fullName evidence="1">Putative regulatory protein FmdB zinc ribbon domain-containing protein</fullName>
    </recommendedName>
</protein>
<evidence type="ECO:0000313" key="2">
    <source>
        <dbReference type="EMBL" id="AZR73798.1"/>
    </source>
</evidence>
<dbReference type="AlphaFoldDB" id="A0A3S9SZQ6"/>
<evidence type="ECO:0000259" key="1">
    <source>
        <dbReference type="SMART" id="SM00834"/>
    </source>
</evidence>
<dbReference type="RefSeq" id="WP_127017145.1">
    <property type="nucleotide sequence ID" value="NZ_CP016379.1"/>
</dbReference>
<keyword evidence="3" id="KW-1185">Reference proteome</keyword>
<gene>
    <name evidence="2" type="ORF">BBF96_10620</name>
</gene>
<dbReference type="OrthoDB" id="9813321at2"/>
<accession>A0A3S9SZQ6</accession>
<dbReference type="SMART" id="SM00834">
    <property type="entry name" value="CxxC_CXXC_SSSS"/>
    <property type="match status" value="1"/>
</dbReference>
<feature type="domain" description="Putative regulatory protein FmdB zinc ribbon" evidence="1">
    <location>
        <begin position="1"/>
        <end position="42"/>
    </location>
</feature>
<proteinExistence type="predicted"/>
<evidence type="ECO:0000313" key="3">
    <source>
        <dbReference type="Proteomes" id="UP000267250"/>
    </source>
</evidence>
<organism evidence="2 3">
    <name type="scientific">Anoxybacter fermentans</name>
    <dbReference type="NCBI Taxonomy" id="1323375"/>
    <lineage>
        <taxon>Bacteria</taxon>
        <taxon>Bacillati</taxon>
        <taxon>Bacillota</taxon>
        <taxon>Clostridia</taxon>
        <taxon>Halanaerobiales</taxon>
        <taxon>Anoxybacter</taxon>
    </lineage>
</organism>
<dbReference type="NCBIfam" id="TIGR02605">
    <property type="entry name" value="CxxC_CxxC_SSSS"/>
    <property type="match status" value="1"/>
</dbReference>
<dbReference type="Pfam" id="PF09723">
    <property type="entry name" value="Zn_ribbon_8"/>
    <property type="match status" value="1"/>
</dbReference>
<dbReference type="EMBL" id="CP016379">
    <property type="protein sequence ID" value="AZR73798.1"/>
    <property type="molecule type" value="Genomic_DNA"/>
</dbReference>